<dbReference type="EMBL" id="JBHSBN010000007">
    <property type="protein sequence ID" value="MFC4106794.1"/>
    <property type="molecule type" value="Genomic_DNA"/>
</dbReference>
<dbReference type="Proteomes" id="UP001595868">
    <property type="component" value="Unassembled WGS sequence"/>
</dbReference>
<reference evidence="3" key="1">
    <citation type="journal article" date="2019" name="Int. J. Syst. Evol. Microbiol.">
        <title>The Global Catalogue of Microorganisms (GCM) 10K type strain sequencing project: providing services to taxonomists for standard genome sequencing and annotation.</title>
        <authorList>
            <consortium name="The Broad Institute Genomics Platform"/>
            <consortium name="The Broad Institute Genome Sequencing Center for Infectious Disease"/>
            <person name="Wu L."/>
            <person name="Ma J."/>
        </authorList>
    </citation>
    <scope>NUCLEOTIDE SEQUENCE [LARGE SCALE GENOMIC DNA]</scope>
    <source>
        <strain evidence="3">2902at01</strain>
    </source>
</reference>
<evidence type="ECO:0000313" key="3">
    <source>
        <dbReference type="Proteomes" id="UP001595868"/>
    </source>
</evidence>
<evidence type="ECO:0000313" key="2">
    <source>
        <dbReference type="EMBL" id="MFC4106794.1"/>
    </source>
</evidence>
<dbReference type="RefSeq" id="WP_377545060.1">
    <property type="nucleotide sequence ID" value="NZ_JBHSBN010000007.1"/>
</dbReference>
<sequence>MPLAPRHRRNWARWGRWCVCGFRWKTCPDRLAAVPTEPRDYRPAWANRPAWPTNRSPERNQAAVWRRDGERQ</sequence>
<organism evidence="2 3">
    <name type="scientific">Micromonospora zhanjiangensis</name>
    <dbReference type="NCBI Taxonomy" id="1522057"/>
    <lineage>
        <taxon>Bacteria</taxon>
        <taxon>Bacillati</taxon>
        <taxon>Actinomycetota</taxon>
        <taxon>Actinomycetes</taxon>
        <taxon>Micromonosporales</taxon>
        <taxon>Micromonosporaceae</taxon>
        <taxon>Micromonospora</taxon>
    </lineage>
</organism>
<proteinExistence type="predicted"/>
<gene>
    <name evidence="2" type="ORF">ACFOX0_12750</name>
</gene>
<evidence type="ECO:0000256" key="1">
    <source>
        <dbReference type="SAM" id="MobiDB-lite"/>
    </source>
</evidence>
<accession>A0ABV8KL03</accession>
<evidence type="ECO:0008006" key="4">
    <source>
        <dbReference type="Google" id="ProtNLM"/>
    </source>
</evidence>
<keyword evidence="3" id="KW-1185">Reference proteome</keyword>
<protein>
    <recommendedName>
        <fullName evidence="4">Transposase of IS4/5 family</fullName>
    </recommendedName>
</protein>
<comment type="caution">
    <text evidence="2">The sequence shown here is derived from an EMBL/GenBank/DDBJ whole genome shotgun (WGS) entry which is preliminary data.</text>
</comment>
<name>A0ABV8KL03_9ACTN</name>
<feature type="region of interest" description="Disordered" evidence="1">
    <location>
        <begin position="42"/>
        <end position="72"/>
    </location>
</feature>